<dbReference type="InterPro" id="IPR038225">
    <property type="entry name" value="TagF_sf"/>
</dbReference>
<dbReference type="Pfam" id="PF09867">
    <property type="entry name" value="TagF_N"/>
    <property type="match status" value="1"/>
</dbReference>
<dbReference type="AlphaFoldDB" id="A0A7R6P8B5"/>
<dbReference type="NCBIfam" id="TIGR03373">
    <property type="entry name" value="VI_minor_4"/>
    <property type="match status" value="1"/>
</dbReference>
<accession>A0A7R6P8B5</accession>
<proteinExistence type="predicted"/>
<dbReference type="Proteomes" id="UP000595663">
    <property type="component" value="Chromosome"/>
</dbReference>
<protein>
    <submittedName>
        <fullName evidence="1">Type VI secretion system protein ImpM</fullName>
    </submittedName>
</protein>
<dbReference type="KEGG" id="ajp:AMJAP_0683"/>
<reference evidence="1 2" key="1">
    <citation type="journal article" date="2008" name="Int. J. Syst. Evol. Microbiol.">
        <title>Amphritea japonica sp. nov. and Amphritea balenae sp. nov., isolated from the sediment adjacent to sperm whale carcasses off Kagoshima, Japan.</title>
        <authorList>
            <person name="Miyazaki M."/>
            <person name="Nogi Y."/>
            <person name="Fujiwara Y."/>
            <person name="Kawato M."/>
            <person name="Nagahama T."/>
            <person name="Kubokawa K."/>
            <person name="Horikoshi K."/>
        </authorList>
    </citation>
    <scope>NUCLEOTIDE SEQUENCE [LARGE SCALE GENOMIC DNA]</scope>
    <source>
        <strain evidence="1 2">ATCC BAA-1530</strain>
    </source>
</reference>
<dbReference type="OrthoDB" id="9801841at2"/>
<name>A0A7R6P8B5_9GAMM</name>
<sequence>MSVVQSGFYGKVPCKGDFVSRGLSRGCITNLDRWLQQGMSSSKNYLAERWSELYMVAPVWQFYLSPGIVDSNGWLGVFIPSIDSVGRKFPCLLAVPVLSPFICLKQLEDQEELLMQIEDLLLESLGDGFDFSLFCRQVSNLRLLPAYPSVDLYKAAKPVSKMVNLEQQRADYRHLDLLSEFSRPSVWWSEGSDSIASQLWFDDGLPDAAQFRFYLEGM</sequence>
<dbReference type="PIRSF" id="PIRSF029287">
    <property type="entry name" value="UCP029287"/>
    <property type="match status" value="1"/>
</dbReference>
<organism evidence="1 2">
    <name type="scientific">Amphritea japonica ATCC BAA-1530</name>
    <dbReference type="NCBI Taxonomy" id="1278309"/>
    <lineage>
        <taxon>Bacteria</taxon>
        <taxon>Pseudomonadati</taxon>
        <taxon>Pseudomonadota</taxon>
        <taxon>Gammaproteobacteria</taxon>
        <taxon>Oceanospirillales</taxon>
        <taxon>Oceanospirillaceae</taxon>
        <taxon>Amphritea</taxon>
    </lineage>
</organism>
<gene>
    <name evidence="1" type="primary">impM</name>
    <name evidence="1" type="ORF">AMJAP_0683</name>
</gene>
<dbReference type="Gene3D" id="3.40.1730.10">
    <property type="entry name" value="pa0076 domain"/>
    <property type="match status" value="1"/>
</dbReference>
<evidence type="ECO:0000313" key="2">
    <source>
        <dbReference type="Proteomes" id="UP000595663"/>
    </source>
</evidence>
<dbReference type="InterPro" id="IPR017748">
    <property type="entry name" value="TagF"/>
</dbReference>
<dbReference type="RefSeq" id="WP_019622400.1">
    <property type="nucleotide sequence ID" value="NZ_AP014545.1"/>
</dbReference>
<evidence type="ECO:0000313" key="1">
    <source>
        <dbReference type="EMBL" id="BBB25282.1"/>
    </source>
</evidence>
<keyword evidence="2" id="KW-1185">Reference proteome</keyword>
<dbReference type="EMBL" id="AP014545">
    <property type="protein sequence ID" value="BBB25282.1"/>
    <property type="molecule type" value="Genomic_DNA"/>
</dbReference>